<dbReference type="Pfam" id="PF00884">
    <property type="entry name" value="Sulfatase"/>
    <property type="match status" value="1"/>
</dbReference>
<dbReference type="OrthoDB" id="9786870at2"/>
<keyword evidence="4" id="KW-1185">Reference proteome</keyword>
<dbReference type="AlphaFoldDB" id="A0A4Q9FQM9"/>
<dbReference type="InterPro" id="IPR040423">
    <property type="entry name" value="PEA_transferase"/>
</dbReference>
<keyword evidence="1" id="KW-1133">Transmembrane helix</keyword>
<evidence type="ECO:0000313" key="4">
    <source>
        <dbReference type="Proteomes" id="UP000292372"/>
    </source>
</evidence>
<feature type="transmembrane region" description="Helical" evidence="1">
    <location>
        <begin position="28"/>
        <end position="51"/>
    </location>
</feature>
<gene>
    <name evidence="3" type="ORF">EYD46_04965</name>
</gene>
<keyword evidence="1" id="KW-0472">Membrane</keyword>
<accession>A0A4Q9FQM9</accession>
<dbReference type="InterPro" id="IPR017850">
    <property type="entry name" value="Alkaline_phosphatase_core_sf"/>
</dbReference>
<dbReference type="Gene3D" id="3.40.720.10">
    <property type="entry name" value="Alkaline Phosphatase, subunit A"/>
    <property type="match status" value="1"/>
</dbReference>
<name>A0A4Q9FQM9_9FLAO</name>
<dbReference type="EMBL" id="SIRS01000002">
    <property type="protein sequence ID" value="TBN17670.1"/>
    <property type="molecule type" value="Genomic_DNA"/>
</dbReference>
<dbReference type="PANTHER" id="PTHR30443">
    <property type="entry name" value="INNER MEMBRANE PROTEIN"/>
    <property type="match status" value="1"/>
</dbReference>
<proteinExistence type="predicted"/>
<feature type="transmembrane region" description="Helical" evidence="1">
    <location>
        <begin position="139"/>
        <end position="156"/>
    </location>
</feature>
<feature type="transmembrane region" description="Helical" evidence="1">
    <location>
        <begin position="110"/>
        <end position="127"/>
    </location>
</feature>
<dbReference type="GO" id="GO:0009244">
    <property type="term" value="P:lipopolysaccharide core region biosynthetic process"/>
    <property type="evidence" value="ECO:0007669"/>
    <property type="project" value="TreeGrafter"/>
</dbReference>
<dbReference type="GO" id="GO:0016776">
    <property type="term" value="F:phosphotransferase activity, phosphate group as acceptor"/>
    <property type="evidence" value="ECO:0007669"/>
    <property type="project" value="TreeGrafter"/>
</dbReference>
<comment type="caution">
    <text evidence="3">The sequence shown here is derived from an EMBL/GenBank/DDBJ whole genome shotgun (WGS) entry which is preliminary data.</text>
</comment>
<evidence type="ECO:0000313" key="3">
    <source>
        <dbReference type="EMBL" id="TBN17670.1"/>
    </source>
</evidence>
<keyword evidence="1" id="KW-0812">Transmembrane</keyword>
<dbReference type="Proteomes" id="UP000292372">
    <property type="component" value="Unassembled WGS sequence"/>
</dbReference>
<dbReference type="PANTHER" id="PTHR30443:SF2">
    <property type="entry name" value="PHOSPHOETHANOLAMINE TRANSFERASE EPTC"/>
    <property type="match status" value="1"/>
</dbReference>
<organism evidence="3 4">
    <name type="scientific">Hyunsoonleella pacifica</name>
    <dbReference type="NCBI Taxonomy" id="1080224"/>
    <lineage>
        <taxon>Bacteria</taxon>
        <taxon>Pseudomonadati</taxon>
        <taxon>Bacteroidota</taxon>
        <taxon>Flavobacteriia</taxon>
        <taxon>Flavobacteriales</taxon>
        <taxon>Flavobacteriaceae</taxon>
    </lineage>
</organism>
<feature type="transmembrane region" description="Helical" evidence="1">
    <location>
        <begin position="58"/>
        <end position="77"/>
    </location>
</feature>
<dbReference type="GO" id="GO:0005886">
    <property type="term" value="C:plasma membrane"/>
    <property type="evidence" value="ECO:0007669"/>
    <property type="project" value="UniProtKB-SubCell"/>
</dbReference>
<reference evidence="3 4" key="1">
    <citation type="journal article" date="2015" name="Int. J. Syst. Evol. Microbiol.">
        <title>Hyunsoonleella pacifica sp. nov., isolated from seawater of South Pacific Gyre.</title>
        <authorList>
            <person name="Gao X."/>
            <person name="Zhang Z."/>
            <person name="Dai X."/>
            <person name="Zhang X.H."/>
        </authorList>
    </citation>
    <scope>NUCLEOTIDE SEQUENCE [LARGE SCALE GENOMIC DNA]</scope>
    <source>
        <strain evidence="3 4">SW033</strain>
    </source>
</reference>
<evidence type="ECO:0000259" key="2">
    <source>
        <dbReference type="Pfam" id="PF00884"/>
    </source>
</evidence>
<feature type="domain" description="Sulfatase N-terminal" evidence="2">
    <location>
        <begin position="205"/>
        <end position="504"/>
    </location>
</feature>
<dbReference type="SUPFAM" id="SSF53649">
    <property type="entry name" value="Alkaline phosphatase-like"/>
    <property type="match status" value="1"/>
</dbReference>
<dbReference type="RefSeq" id="WP_130935960.1">
    <property type="nucleotide sequence ID" value="NZ_BMEE01000001.1"/>
</dbReference>
<sequence length="560" mass="64615">MRLPIKSILIFAYLAKDFNVYLLRLDHFGMSTSCVIYIFFFLLLTFSIFVVANIKNSYTRVIIGILFYFCAVAYDSYQRIMLEPFDYNAFINMIDAAGSAGEAFQQYKKFYVISIVLGLLLLFGIILKPKRQIFNKPYFSLIPVFSFFLFTYLIFYKGGSGALGLPSVYTPISYSSLVMYELAQDDFGTRENINIDRDKNNIDHDIIFILDESVSAVYMDINNSYGVNTFLGNTYDDFDIFNYGYAASIANCSFATNLTLRYGGTRDNYKKIIYSKPSIWKYAKNAGLKTIYIDAQRTEGELQNGMTTSEMEDIEEFIQLDNTSILNRDQEIASLLVKLINNNTNEFIFITKMGLHFPIHDKYPDEFMKYKPALPRGNWLETGDTGLRTGFNGSTEEWIQYRNSYRNAMEWNIGEFFRKIFENAKLNNSLIIYTGDHGQDLHERGNPGVHTHCSAEPTMEEGLVPLVVIQGKSLNTLNWQKTLSHNKNRSSHYNIFPSLLKLMKYDSNEVSKIYGNSLDVQTKDDFTFNKYWNARLGIEPKWEKINLDSIISPPIQDYIE</sequence>
<dbReference type="InterPro" id="IPR000917">
    <property type="entry name" value="Sulfatase_N"/>
</dbReference>
<protein>
    <submittedName>
        <fullName evidence="3">Sulfatase</fullName>
    </submittedName>
</protein>
<evidence type="ECO:0000256" key="1">
    <source>
        <dbReference type="SAM" id="Phobius"/>
    </source>
</evidence>